<feature type="domain" description="Pop1 N-terminal" evidence="5">
    <location>
        <begin position="209"/>
        <end position="263"/>
    </location>
</feature>
<feature type="compositionally biased region" description="Low complexity" evidence="4">
    <location>
        <begin position="162"/>
        <end position="175"/>
    </location>
</feature>
<feature type="compositionally biased region" description="Basic and acidic residues" evidence="4">
    <location>
        <begin position="1301"/>
        <end position="1315"/>
    </location>
</feature>
<feature type="compositionally biased region" description="Basic and acidic residues" evidence="4">
    <location>
        <begin position="1511"/>
        <end position="1523"/>
    </location>
</feature>
<proteinExistence type="predicted"/>
<dbReference type="VEuPathDB" id="ToxoDB:NCLIV_009000"/>
<feature type="compositionally biased region" description="Low complexity" evidence="4">
    <location>
        <begin position="70"/>
        <end position="80"/>
    </location>
</feature>
<feature type="region of interest" description="Disordered" evidence="4">
    <location>
        <begin position="1280"/>
        <end position="1376"/>
    </location>
</feature>
<feature type="region of interest" description="Disordered" evidence="4">
    <location>
        <begin position="702"/>
        <end position="882"/>
    </location>
</feature>
<evidence type="ECO:0000259" key="7">
    <source>
        <dbReference type="Pfam" id="PF22770"/>
    </source>
</evidence>
<feature type="region of interest" description="Disordered" evidence="4">
    <location>
        <begin position="448"/>
        <end position="481"/>
    </location>
</feature>
<feature type="region of interest" description="Disordered" evidence="4">
    <location>
        <begin position="1482"/>
        <end position="1581"/>
    </location>
</feature>
<evidence type="ECO:0000313" key="9">
    <source>
        <dbReference type="Proteomes" id="UP000007494"/>
    </source>
</evidence>
<keyword evidence="9" id="KW-1185">Reference proteome</keyword>
<evidence type="ECO:0000256" key="3">
    <source>
        <dbReference type="ARBA" id="ARBA00023242"/>
    </source>
</evidence>
<dbReference type="InterPro" id="IPR039182">
    <property type="entry name" value="Pop1"/>
</dbReference>
<dbReference type="GO" id="GO:0001682">
    <property type="term" value="P:tRNA 5'-leader removal"/>
    <property type="evidence" value="ECO:0007669"/>
    <property type="project" value="InterPro"/>
</dbReference>
<feature type="domain" description="POPLD" evidence="6">
    <location>
        <begin position="968"/>
        <end position="1060"/>
    </location>
</feature>
<dbReference type="PANTHER" id="PTHR22731:SF3">
    <property type="entry name" value="RIBONUCLEASES P_MRP PROTEIN SUBUNIT POP1"/>
    <property type="match status" value="1"/>
</dbReference>
<dbReference type="InterPro" id="IPR009723">
    <property type="entry name" value="Pop1_N"/>
</dbReference>
<evidence type="ECO:0000259" key="6">
    <source>
        <dbReference type="Pfam" id="PF08170"/>
    </source>
</evidence>
<feature type="region of interest" description="Disordered" evidence="4">
    <location>
        <begin position="1"/>
        <end position="116"/>
    </location>
</feature>
<dbReference type="OrthoDB" id="442863at2759"/>
<keyword evidence="3" id="KW-0539">Nucleus</keyword>
<gene>
    <name evidence="8" type="ORF">NCLIV_009000</name>
</gene>
<dbReference type="OMA" id="ETLTNGC"/>
<dbReference type="GeneID" id="13441457"/>
<protein>
    <recommendedName>
        <fullName evidence="10">POPLD (NUC188) domain-containing protein</fullName>
    </recommendedName>
</protein>
<feature type="region of interest" description="Disordered" evidence="4">
    <location>
        <begin position="1068"/>
        <end position="1096"/>
    </location>
</feature>
<evidence type="ECO:0008006" key="10">
    <source>
        <dbReference type="Google" id="ProtNLM"/>
    </source>
</evidence>
<feature type="compositionally biased region" description="Polar residues" evidence="4">
    <location>
        <begin position="451"/>
        <end position="462"/>
    </location>
</feature>
<feature type="region of interest" description="Disordered" evidence="4">
    <location>
        <begin position="401"/>
        <end position="420"/>
    </location>
</feature>
<dbReference type="InterPro" id="IPR012590">
    <property type="entry name" value="POPLD_dom"/>
</dbReference>
<reference evidence="9" key="1">
    <citation type="journal article" date="2012" name="PLoS Pathog.">
        <title>Comparative genomics of the apicomplexan parasites Toxoplasma gondii and Neospora caninum: Coccidia differing in host range and transmission strategy.</title>
        <authorList>
            <person name="Reid A.J."/>
            <person name="Vermont S.J."/>
            <person name="Cotton J.A."/>
            <person name="Harris D."/>
            <person name="Hill-Cawthorne G.A."/>
            <person name="Konen-Waisman S."/>
            <person name="Latham S.M."/>
            <person name="Mourier T."/>
            <person name="Norton R."/>
            <person name="Quail M.A."/>
            <person name="Sanders M."/>
            <person name="Shanmugam D."/>
            <person name="Sohal A."/>
            <person name="Wasmuth J.D."/>
            <person name="Brunk B."/>
            <person name="Grigg M.E."/>
            <person name="Howard J.C."/>
            <person name="Parkinson J."/>
            <person name="Roos D.S."/>
            <person name="Trees A.J."/>
            <person name="Berriman M."/>
            <person name="Pain A."/>
            <person name="Wastling J.M."/>
        </authorList>
    </citation>
    <scope>NUCLEOTIDE SEQUENCE [LARGE SCALE GENOMIC DNA]</scope>
    <source>
        <strain evidence="9">Liverpool</strain>
    </source>
</reference>
<keyword evidence="2" id="KW-0819">tRNA processing</keyword>
<dbReference type="PANTHER" id="PTHR22731">
    <property type="entry name" value="RIBONUCLEASES P/MRP PROTEIN SUBUNIT POP1"/>
    <property type="match status" value="1"/>
</dbReference>
<dbReference type="Pfam" id="PF06978">
    <property type="entry name" value="POP1_N"/>
    <property type="match status" value="2"/>
</dbReference>
<name>F0V9K5_NEOCL</name>
<feature type="compositionally biased region" description="Pro residues" evidence="4">
    <location>
        <begin position="81"/>
        <end position="90"/>
    </location>
</feature>
<feature type="compositionally biased region" description="Polar residues" evidence="4">
    <location>
        <begin position="713"/>
        <end position="722"/>
    </location>
</feature>
<evidence type="ECO:0000256" key="4">
    <source>
        <dbReference type="SAM" id="MobiDB-lite"/>
    </source>
</evidence>
<feature type="compositionally biased region" description="Low complexity" evidence="4">
    <location>
        <begin position="36"/>
        <end position="49"/>
    </location>
</feature>
<feature type="compositionally biased region" description="Basic and acidic residues" evidence="4">
    <location>
        <begin position="766"/>
        <end position="781"/>
    </location>
</feature>
<comment type="subcellular location">
    <subcellularLocation>
        <location evidence="1">Nucleus</location>
    </subcellularLocation>
</comment>
<dbReference type="Proteomes" id="UP000007494">
    <property type="component" value="Chromosome III"/>
</dbReference>
<evidence type="ECO:0000256" key="1">
    <source>
        <dbReference type="ARBA" id="ARBA00004123"/>
    </source>
</evidence>
<dbReference type="RefSeq" id="XP_003880464.1">
    <property type="nucleotide sequence ID" value="XM_003880415.1"/>
</dbReference>
<dbReference type="EMBL" id="FR823383">
    <property type="protein sequence ID" value="CBZ50431.1"/>
    <property type="molecule type" value="Genomic_DNA"/>
</dbReference>
<dbReference type="eggNOG" id="KOG3322">
    <property type="taxonomic scope" value="Eukaryota"/>
</dbReference>
<feature type="domain" description="POP1 C-terminal" evidence="7">
    <location>
        <begin position="1721"/>
        <end position="1802"/>
    </location>
</feature>
<organism evidence="8 9">
    <name type="scientific">Neospora caninum (strain Liverpool)</name>
    <dbReference type="NCBI Taxonomy" id="572307"/>
    <lineage>
        <taxon>Eukaryota</taxon>
        <taxon>Sar</taxon>
        <taxon>Alveolata</taxon>
        <taxon>Apicomplexa</taxon>
        <taxon>Conoidasida</taxon>
        <taxon>Coccidia</taxon>
        <taxon>Eucoccidiorida</taxon>
        <taxon>Eimeriorina</taxon>
        <taxon>Sarcocystidae</taxon>
        <taxon>Neospora</taxon>
    </lineage>
</organism>
<dbReference type="GO" id="GO:0005655">
    <property type="term" value="C:nucleolar ribonuclease P complex"/>
    <property type="evidence" value="ECO:0007669"/>
    <property type="project" value="InterPro"/>
</dbReference>
<accession>F0V9K5</accession>
<sequence length="1805" mass="195721">MTVGAALPRRGLSEKKRRRREHSASTERLQHPTSNASAAAAPPQLLSCQYTPLHPSDRQVASRTRHKESLPSSSSTSVIPFFPPLSPLPSFPTEEQSRTGTAKPSPSDTLGSVAGAAHIPPLPQLLSIPALVRAREGEVRALLEGIRNIPNHLHAKQHQQREQNQLFRQQRQQEQLPRKQRHQLQAAPAGDAEEGTTVEGPGGTTRAEHQGVAKRAFQRLHVELRRRCMSYNPYRVPRRYRRPILEEMAKAPPRPSRRVRKDRRRPAALAAIYSQRAAFPRRWLTTHFFHAKRFHMVNLWGYRLASHPTQRCQRKLYRYSKHKALIHDRSYMQLFELRGSLEALSGVLVACGADASVFCSRPFLSGRQRGRLSLFTRGQAHERRTFIGPAEFLWKPVDHPVEAPQEQGKDNGGVSQSDPDMRRDAVRTLWLWIHPSASEAAHTELREAAKVQTQDEGASSEDSGARSHGGLGGEPGDSCTVASSNVDSGAVQIELLDDVAWLELTGPHSLALLALTLKTPSTRRCLQHHRRAREAAKGSALPVSGEACMEAHHTPLAAEATTGRENLAVATDLAVSSQLWWKRVVHETLTNGCCSAAPPGDAILPLDVFLPPLLGPFPPRSRRIPGVPAQRPQETLQGPRLDGLRHTWCESRWPASRLFDKAVRSETTAAASKCLWQPTRRSRKRVNLKKLLLRLKAKQAARQALRAKRGTPQPGTGSSEETQALGGGVQTTRCEKLSNRPLSETTQRGVAKRSYDSDWEDLAETTEVREEGKRRRHREEGGGTGLVLHEPPQPGRYGFQEVSMDPGGAPDQNILGHGDEDLGEVVTFPESPHEQPPALSLSGSAATVRPSDEASEKPVPPCLRTEENGISSPSSRRPLDAAPSLPLKATAQSELAGSAPSGGSRTSALRAIPCLVVWRAPPSAPFRSFVSTSPGCVQALQKSSASVCLPSRSIAEQMASGPPSPFSGIDLFLPVSSGVARLFVLLCRYGARPIGCRDRRKLLLESGAADFPFDFPDTQAGTHAALCAAWQDELSHHRRPPGKRVNFAANATPCPFFPMWQFALAPADSGNPGGSRASPPAAESSDGAAHRAGDVGAPANGVSLAAMHPAVPLQADARGGAPLAVPDWVRSAFSAYVKRELRTGAHLEASFLPPSLLPWLAPPACHKSRKRKSLPGFRADAPLMPSLPPVPPRLPVPDAFLPIPVLRLTHLDFLRFLASERRSRTRLLEGKQAIRPAESSAVQTRSETEPVPAAAPGPLRAPPGAVHAFLAEVSSLLRDAHAASPERCSVQRSSRRRRGGRREVEVRFSRSDRNSTPKGGRSAAAESTVKAPETAQLSCEMEARGSSAHQTQTGKEDSPGVTGATPGGSALRQNPPESAVRGWFVPVQVEAHLRGVPRRLCQLFLMTEEDILRFFENYHLATPSATNRSRAPASVSPVDVRAGLADHFAGPDSGAEPLAASCGAANRETEVLISSCSGRLKGAQSPLHAEPNPRRAGNGVAGQAPRRAASARREAFSLEEPVHRSFTRRQLAKKAVEVGPGQREAPKGGAGETAAPGIPADPNARSRLSNQPACEASSRFPHATFVPQRAVTRSKERDGCATDALRCATVCQLANVCDRREGPAMGFWTQTMAATLAPNSGRFKQGSRDYGKHRWESEQSERITTASPSRGADAGRLEELVPQRRLIGFVTTGPVFGKQAKTALHRLLDEDVAILCSVPAEHSLARGKGVGIACVSADAFLEALQLQLRMLCAGRSAAGYPHESAHGSRVCVGEVDCRGVRLLVWMRNVQSRRYHPAWISLILQN</sequence>
<feature type="domain" description="Pop1 N-terminal" evidence="5">
    <location>
        <begin position="280"/>
        <end position="339"/>
    </location>
</feature>
<feature type="compositionally biased region" description="Polar residues" evidence="4">
    <location>
        <begin position="98"/>
        <end position="110"/>
    </location>
</feature>
<dbReference type="InterPro" id="IPR055079">
    <property type="entry name" value="POP1_C"/>
</dbReference>
<feature type="region of interest" description="Disordered" evidence="4">
    <location>
        <begin position="1228"/>
        <end position="1259"/>
    </location>
</feature>
<dbReference type="Pfam" id="PF22770">
    <property type="entry name" value="POP1_C"/>
    <property type="match status" value="1"/>
</dbReference>
<dbReference type="InParanoid" id="F0V9K5"/>
<feature type="region of interest" description="Disordered" evidence="4">
    <location>
        <begin position="1653"/>
        <end position="1672"/>
    </location>
</feature>
<feature type="region of interest" description="Disordered" evidence="4">
    <location>
        <begin position="155"/>
        <end position="212"/>
    </location>
</feature>
<evidence type="ECO:0000313" key="8">
    <source>
        <dbReference type="EMBL" id="CBZ50431.1"/>
    </source>
</evidence>
<evidence type="ECO:0000256" key="2">
    <source>
        <dbReference type="ARBA" id="ARBA00022694"/>
    </source>
</evidence>
<dbReference type="Pfam" id="PF08170">
    <property type="entry name" value="POPLD"/>
    <property type="match status" value="1"/>
</dbReference>
<evidence type="ECO:0000259" key="5">
    <source>
        <dbReference type="Pfam" id="PF06978"/>
    </source>
</evidence>
<dbReference type="GO" id="GO:0000172">
    <property type="term" value="C:ribonuclease MRP complex"/>
    <property type="evidence" value="ECO:0007669"/>
    <property type="project" value="InterPro"/>
</dbReference>